<evidence type="ECO:0000259" key="2">
    <source>
        <dbReference type="Pfam" id="PF02397"/>
    </source>
</evidence>
<dbReference type="InterPro" id="IPR003362">
    <property type="entry name" value="Bact_transf"/>
</dbReference>
<keyword evidence="3" id="KW-0808">Transferase</keyword>
<reference evidence="3 4" key="1">
    <citation type="submission" date="2018-12" db="EMBL/GenBank/DDBJ databases">
        <authorList>
            <consortium name="Pathogen Informatics"/>
        </authorList>
    </citation>
    <scope>NUCLEOTIDE SEQUENCE [LARGE SCALE GENOMIC DNA]</scope>
    <source>
        <strain evidence="3 4">NCTC13489</strain>
    </source>
</reference>
<sequence length="197" mass="22579">MITKRFFDLFFALLSLLLLSGILLLCLMIASIDTKSFGLFVQDRIGQHGKTFRIYKIKSFSDTTQKVTSFGCFLRASKLDELPQLFNIILGQMSFVGPRPDIPGYADVLPEKDRLLLNLKPGLTGLASLKYRDEEHLLSTQPNPLQYNDTIIWPDKVRLNNWYAQHRTFTMDLTLLFYTALPFLSFDAEKYIAERGG</sequence>
<accession>A0A448NRE6</accession>
<gene>
    <name evidence="3" type="primary">wcaJ_1</name>
    <name evidence="3" type="ORF">NCTC13489_01561</name>
</gene>
<feature type="domain" description="Bacterial sugar transferase" evidence="2">
    <location>
        <begin position="4"/>
        <end position="181"/>
    </location>
</feature>
<dbReference type="Pfam" id="PF02397">
    <property type="entry name" value="Bac_transf"/>
    <property type="match status" value="1"/>
</dbReference>
<evidence type="ECO:0000313" key="3">
    <source>
        <dbReference type="EMBL" id="VEH99491.1"/>
    </source>
</evidence>
<comment type="similarity">
    <text evidence="1">Belongs to the bacterial sugar transferase family.</text>
</comment>
<dbReference type="GO" id="GO:0016780">
    <property type="term" value="F:phosphotransferase activity, for other substituted phosphate groups"/>
    <property type="evidence" value="ECO:0007669"/>
    <property type="project" value="TreeGrafter"/>
</dbReference>
<dbReference type="Proteomes" id="UP000270036">
    <property type="component" value="Chromosome"/>
</dbReference>
<dbReference type="KEGG" id="cant:NCTC13489_01561"/>
<evidence type="ECO:0000313" key="4">
    <source>
        <dbReference type="Proteomes" id="UP000270036"/>
    </source>
</evidence>
<dbReference type="EMBL" id="LR134441">
    <property type="protein sequence ID" value="VEH99491.1"/>
    <property type="molecule type" value="Genomic_DNA"/>
</dbReference>
<dbReference type="AlphaFoldDB" id="A0A448NRE6"/>
<dbReference type="PANTHER" id="PTHR30576">
    <property type="entry name" value="COLANIC BIOSYNTHESIS UDP-GLUCOSE LIPID CARRIER TRANSFERASE"/>
    <property type="match status" value="1"/>
</dbReference>
<protein>
    <submittedName>
        <fullName evidence="3">Colanic biosynthesis UDP-glucose lipid carrier transferase</fullName>
    </submittedName>
</protein>
<proteinExistence type="inferred from homology"/>
<name>A0A448NRE6_9FLAO</name>
<dbReference type="RefSeq" id="WP_311316295.1">
    <property type="nucleotide sequence ID" value="NZ_FOIX01000004.1"/>
</dbReference>
<evidence type="ECO:0000256" key="1">
    <source>
        <dbReference type="ARBA" id="ARBA00006464"/>
    </source>
</evidence>
<dbReference type="PANTHER" id="PTHR30576:SF20">
    <property type="entry name" value="QUINOVOSAMINEPHOSPHOTRANSFERAE-RELATED"/>
    <property type="match status" value="1"/>
</dbReference>
<organism evidence="3 4">
    <name type="scientific">Kaistella antarctica</name>
    <dbReference type="NCBI Taxonomy" id="266748"/>
    <lineage>
        <taxon>Bacteria</taxon>
        <taxon>Pseudomonadati</taxon>
        <taxon>Bacteroidota</taxon>
        <taxon>Flavobacteriia</taxon>
        <taxon>Flavobacteriales</taxon>
        <taxon>Weeksellaceae</taxon>
        <taxon>Chryseobacterium group</taxon>
        <taxon>Kaistella</taxon>
    </lineage>
</organism>